<evidence type="ECO:0000313" key="3">
    <source>
        <dbReference type="Proteomes" id="UP000199647"/>
    </source>
</evidence>
<dbReference type="Pfam" id="PF08450">
    <property type="entry name" value="SGL"/>
    <property type="match status" value="1"/>
</dbReference>
<dbReference type="PANTHER" id="PTHR47572:SF5">
    <property type="entry name" value="BLR2277 PROTEIN"/>
    <property type="match status" value="1"/>
</dbReference>
<gene>
    <name evidence="2" type="ORF">SAMN05216548_103126</name>
</gene>
<dbReference type="PANTHER" id="PTHR47572">
    <property type="entry name" value="LIPOPROTEIN-RELATED"/>
    <property type="match status" value="1"/>
</dbReference>
<feature type="domain" description="SMP-30/Gluconolactonase/LRE-like region" evidence="1">
    <location>
        <begin position="80"/>
        <end position="253"/>
    </location>
</feature>
<accession>A0A1H9ED97</accession>
<protein>
    <submittedName>
        <fullName evidence="2">Sugar lactone lactonase YvrE</fullName>
    </submittedName>
</protein>
<dbReference type="Proteomes" id="UP000199647">
    <property type="component" value="Unassembled WGS sequence"/>
</dbReference>
<dbReference type="RefSeq" id="WP_092495739.1">
    <property type="nucleotide sequence ID" value="NZ_FOFG01000003.1"/>
</dbReference>
<reference evidence="2 3" key="1">
    <citation type="submission" date="2016-10" db="EMBL/GenBank/DDBJ databases">
        <authorList>
            <person name="de Groot N.N."/>
        </authorList>
    </citation>
    <scope>NUCLEOTIDE SEQUENCE [LARGE SCALE GENOMIC DNA]</scope>
    <source>
        <strain evidence="2 3">A52C2</strain>
    </source>
</reference>
<dbReference type="InterPro" id="IPR011042">
    <property type="entry name" value="6-blade_b-propeller_TolB-like"/>
</dbReference>
<dbReference type="SUPFAM" id="SSF63829">
    <property type="entry name" value="Calcium-dependent phosphotriesterase"/>
    <property type="match status" value="1"/>
</dbReference>
<dbReference type="Gene3D" id="2.120.10.30">
    <property type="entry name" value="TolB, C-terminal domain"/>
    <property type="match status" value="1"/>
</dbReference>
<organism evidence="2 3">
    <name type="scientific">Faunimonas pinastri</name>
    <dbReference type="NCBI Taxonomy" id="1855383"/>
    <lineage>
        <taxon>Bacteria</taxon>
        <taxon>Pseudomonadati</taxon>
        <taxon>Pseudomonadota</taxon>
        <taxon>Alphaproteobacteria</taxon>
        <taxon>Hyphomicrobiales</taxon>
        <taxon>Afifellaceae</taxon>
        <taxon>Faunimonas</taxon>
    </lineage>
</organism>
<dbReference type="InterPro" id="IPR051262">
    <property type="entry name" value="SMP-30/CGR1_Lactonase"/>
</dbReference>
<sequence>MAEIHRDAGRRRPDMALKLSGRSTIGNNLRRPESVITTAQGDVFASHADGVVMHVAPDGRSRAIGRPPAGTDFVPNGLCPMPDGSMLVANVGEDGGVWRLTADERVEPVLMDVDGVSLSACNFINRDRQGRLWLSVSTRSVPRNDAYNTGIADGFIVLVENGSARIAADGLAFANESRLSSDGGHLVVCETAARRLARFDVDARGTLGKPTVLTEFPPCTFPDGCEFDSEGHLWVASVVSNRLIRVSPDGEQDILIEDNEPARLAEVETALKAGAIDRSHFYHDSGRDYRALTSVAFGGPDLRTVYLGSLISSEIVTARSPVPGRRPEHWSFPPLLQQRS</sequence>
<name>A0A1H9ED97_9HYPH</name>
<keyword evidence="3" id="KW-1185">Reference proteome</keyword>
<dbReference type="InterPro" id="IPR013658">
    <property type="entry name" value="SGL"/>
</dbReference>
<evidence type="ECO:0000259" key="1">
    <source>
        <dbReference type="Pfam" id="PF08450"/>
    </source>
</evidence>
<dbReference type="STRING" id="1855383.SAMN05216548_103126"/>
<proteinExistence type="predicted"/>
<dbReference type="AlphaFoldDB" id="A0A1H9ED97"/>
<dbReference type="EMBL" id="FOFG01000003">
    <property type="protein sequence ID" value="SEQ22978.1"/>
    <property type="molecule type" value="Genomic_DNA"/>
</dbReference>
<dbReference type="OrthoDB" id="241638at2"/>
<evidence type="ECO:0000313" key="2">
    <source>
        <dbReference type="EMBL" id="SEQ22978.1"/>
    </source>
</evidence>